<dbReference type="Proteomes" id="UP000066487">
    <property type="component" value="Chromosome"/>
</dbReference>
<evidence type="ECO:0000313" key="1">
    <source>
        <dbReference type="EMBL" id="ALI03712.1"/>
    </source>
</evidence>
<organism evidence="1 2">
    <name type="scientific">Pseudomonas fluorescens</name>
    <dbReference type="NCBI Taxonomy" id="294"/>
    <lineage>
        <taxon>Bacteria</taxon>
        <taxon>Pseudomonadati</taxon>
        <taxon>Pseudomonadota</taxon>
        <taxon>Gammaproteobacteria</taxon>
        <taxon>Pseudomonadales</taxon>
        <taxon>Pseudomonadaceae</taxon>
        <taxon>Pseudomonas</taxon>
    </lineage>
</organism>
<accession>A0A0N9W9B9</accession>
<gene>
    <name evidence="1" type="ORF">AO353_22535</name>
</gene>
<keyword evidence="1" id="KW-0808">Transferase</keyword>
<reference evidence="2" key="1">
    <citation type="submission" date="2015-09" db="EMBL/GenBank/DDBJ databases">
        <title>Whole genome sequence of Pseudomonas fluorescens FW300-N2E3.</title>
        <authorList>
            <person name="Ray J."/>
            <person name="Melnyk R."/>
            <person name="Deutschbauer A."/>
        </authorList>
    </citation>
    <scope>NUCLEOTIDE SEQUENCE [LARGE SCALE GENOMIC DNA]</scope>
    <source>
        <strain evidence="2">FW300-N2E3</strain>
    </source>
</reference>
<dbReference type="SUPFAM" id="SSF55729">
    <property type="entry name" value="Acyl-CoA N-acyltransferases (Nat)"/>
    <property type="match status" value="1"/>
</dbReference>
<dbReference type="AlphaFoldDB" id="A0A0N9W9B9"/>
<reference evidence="1 2" key="2">
    <citation type="journal article" date="2018" name="Nature">
        <title>Mutant phenotypes for thousands of bacterial genes of unknown function.</title>
        <authorList>
            <person name="Price M.N."/>
            <person name="Wetmore K.M."/>
            <person name="Waters R.J."/>
            <person name="Callaghan M."/>
            <person name="Ray J."/>
            <person name="Liu H."/>
            <person name="Kuehl J.V."/>
            <person name="Melnyk R.A."/>
            <person name="Lamson J.S."/>
            <person name="Suh Y."/>
            <person name="Carlson H.K."/>
            <person name="Esquivel Z."/>
            <person name="Sadeeshkumar H."/>
            <person name="Chakraborty R."/>
            <person name="Zane G.M."/>
            <person name="Rubin B.E."/>
            <person name="Wall J.D."/>
            <person name="Visel A."/>
            <person name="Bristow J."/>
            <person name="Blow M.J."/>
            <person name="Arkin A.P."/>
            <person name="Deutschbauer A.M."/>
        </authorList>
    </citation>
    <scope>NUCLEOTIDE SEQUENCE [LARGE SCALE GENOMIC DNA]</scope>
    <source>
        <strain evidence="1 2">FW300-N2E3</strain>
    </source>
</reference>
<dbReference type="OrthoDB" id="7017613at2"/>
<proteinExistence type="predicted"/>
<dbReference type="InterPro" id="IPR016181">
    <property type="entry name" value="Acyl_CoA_acyltransferase"/>
</dbReference>
<dbReference type="GO" id="GO:0016740">
    <property type="term" value="F:transferase activity"/>
    <property type="evidence" value="ECO:0007669"/>
    <property type="project" value="UniProtKB-KW"/>
</dbReference>
<sequence>MIHRKPIEPWAVDAIAYIRASSALKREFALLQNRVYPETGEDEINTAIPLHDPVFDAFSFYTCAHDRVVSYAAVVMKAIEHAGDTFEIAGLSCVMTDPDCQGRGLGLNTVAAATRCMERSNLDIGVFTCDPPLARFYAQAGGWSVAPNIVLIGNQDEEALRSDTLGKVVMLRLFSQKAIANASTFTHGVINLALPQGQFL</sequence>
<name>A0A0N9W9B9_PSEFL</name>
<dbReference type="EMBL" id="CP012830">
    <property type="protein sequence ID" value="ALI03712.1"/>
    <property type="molecule type" value="Genomic_DNA"/>
</dbReference>
<evidence type="ECO:0000313" key="2">
    <source>
        <dbReference type="Proteomes" id="UP000066487"/>
    </source>
</evidence>
<protein>
    <submittedName>
        <fullName evidence="1">Acetyltransferase</fullName>
    </submittedName>
</protein>
<dbReference type="RefSeq" id="WP_054596956.1">
    <property type="nucleotide sequence ID" value="NZ_CP012830.1"/>
</dbReference>
<dbReference type="Gene3D" id="3.40.630.30">
    <property type="match status" value="1"/>
</dbReference>